<dbReference type="RefSeq" id="WP_345342369.1">
    <property type="nucleotide sequence ID" value="NZ_BAABLI010000034.1"/>
</dbReference>
<proteinExistence type="predicted"/>
<keyword evidence="2" id="KW-1185">Reference proteome</keyword>
<accession>A0ABW4XSC1</accession>
<reference evidence="2" key="1">
    <citation type="journal article" date="2019" name="Int. J. Syst. Evol. Microbiol.">
        <title>The Global Catalogue of Microorganisms (GCM) 10K type strain sequencing project: providing services to taxonomists for standard genome sequencing and annotation.</title>
        <authorList>
            <consortium name="The Broad Institute Genomics Platform"/>
            <consortium name="The Broad Institute Genome Sequencing Center for Infectious Disease"/>
            <person name="Wu L."/>
            <person name="Ma J."/>
        </authorList>
    </citation>
    <scope>NUCLEOTIDE SEQUENCE [LARGE SCALE GENOMIC DNA]</scope>
    <source>
        <strain evidence="2">CGMCC 1.10992</strain>
    </source>
</reference>
<organism evidence="1 2">
    <name type="scientific">Corallincola platygyrae</name>
    <dbReference type="NCBI Taxonomy" id="1193278"/>
    <lineage>
        <taxon>Bacteria</taxon>
        <taxon>Pseudomonadati</taxon>
        <taxon>Pseudomonadota</taxon>
        <taxon>Gammaproteobacteria</taxon>
        <taxon>Alteromonadales</taxon>
        <taxon>Psychromonadaceae</taxon>
        <taxon>Corallincola</taxon>
    </lineage>
</organism>
<evidence type="ECO:0000313" key="2">
    <source>
        <dbReference type="Proteomes" id="UP001597380"/>
    </source>
</evidence>
<evidence type="ECO:0000313" key="1">
    <source>
        <dbReference type="EMBL" id="MFD2098064.1"/>
    </source>
</evidence>
<gene>
    <name evidence="1" type="ORF">ACFSJ3_18970</name>
</gene>
<dbReference type="Proteomes" id="UP001597380">
    <property type="component" value="Unassembled WGS sequence"/>
</dbReference>
<protein>
    <submittedName>
        <fullName evidence="1">Uncharacterized protein</fullName>
    </submittedName>
</protein>
<sequence length="144" mass="16601">MRIIGIVCGLMLFTLQGTEAHASFSELKEDLTLFQEARDNFYYVADKANEVRIYTDIESRFAGDCEDFAYSLAMKIGGEVWFTYNAKKVPHAVVVTEYGMVFDNELEWPMRKDVYPNKLLFKIGFSHFDTVFVNGEIAKQKKVQ</sequence>
<name>A0ABW4XSC1_9GAMM</name>
<comment type="caution">
    <text evidence="1">The sequence shown here is derived from an EMBL/GenBank/DDBJ whole genome shotgun (WGS) entry which is preliminary data.</text>
</comment>
<dbReference type="EMBL" id="JBHUHT010000031">
    <property type="protein sequence ID" value="MFD2098064.1"/>
    <property type="molecule type" value="Genomic_DNA"/>
</dbReference>